<keyword evidence="3 9" id="KW-0547">Nucleotide-binding</keyword>
<evidence type="ECO:0000259" key="10">
    <source>
        <dbReference type="PROSITE" id="PS00300"/>
    </source>
</evidence>
<dbReference type="InterPro" id="IPR003593">
    <property type="entry name" value="AAA+_ATPase"/>
</dbReference>
<feature type="domain" description="SRP54-type proteins GTP-binding" evidence="10">
    <location>
        <begin position="274"/>
        <end position="287"/>
    </location>
</feature>
<dbReference type="Pfam" id="PF00448">
    <property type="entry name" value="SRP54"/>
    <property type="match status" value="1"/>
</dbReference>
<dbReference type="GO" id="GO:0006614">
    <property type="term" value="P:SRP-dependent cotranslational protein targeting to membrane"/>
    <property type="evidence" value="ECO:0007669"/>
    <property type="project" value="InterPro"/>
</dbReference>
<evidence type="ECO:0000256" key="3">
    <source>
        <dbReference type="ARBA" id="ARBA00022741"/>
    </source>
</evidence>
<evidence type="ECO:0000256" key="9">
    <source>
        <dbReference type="HAMAP-Rule" id="MF_00920"/>
    </source>
</evidence>
<dbReference type="EMBL" id="FRAD01000003">
    <property type="protein sequence ID" value="SHJ42940.1"/>
    <property type="molecule type" value="Genomic_DNA"/>
</dbReference>
<name>A0A1M6J8F5_9CLOT</name>
<comment type="similarity">
    <text evidence="9">Belongs to the GTP-binding SRP family. FtsY subfamily.</text>
</comment>
<evidence type="ECO:0000256" key="5">
    <source>
        <dbReference type="ARBA" id="ARBA00023134"/>
    </source>
</evidence>
<dbReference type="SMART" id="SM00382">
    <property type="entry name" value="AAA"/>
    <property type="match status" value="1"/>
</dbReference>
<evidence type="ECO:0000256" key="4">
    <source>
        <dbReference type="ARBA" id="ARBA00022801"/>
    </source>
</evidence>
<keyword evidence="2 9" id="KW-0963">Cytoplasm</keyword>
<evidence type="ECO:0000256" key="6">
    <source>
        <dbReference type="ARBA" id="ARBA00023136"/>
    </source>
</evidence>
<dbReference type="SMART" id="SM00962">
    <property type="entry name" value="SRP54"/>
    <property type="match status" value="1"/>
</dbReference>
<dbReference type="CDD" id="cd17874">
    <property type="entry name" value="FtsY"/>
    <property type="match status" value="1"/>
</dbReference>
<keyword evidence="7 9" id="KW-0675">Receptor</keyword>
<dbReference type="Pfam" id="PF02881">
    <property type="entry name" value="SRP54_N"/>
    <property type="match status" value="1"/>
</dbReference>
<dbReference type="FunFam" id="3.40.50.300:FF:000053">
    <property type="entry name" value="Signal recognition particle receptor FtsY"/>
    <property type="match status" value="1"/>
</dbReference>
<dbReference type="InterPro" id="IPR036225">
    <property type="entry name" value="SRP/SRP_N"/>
</dbReference>
<keyword evidence="5 9" id="KW-0342">GTP-binding</keyword>
<dbReference type="SMART" id="SM00963">
    <property type="entry name" value="SRP54_N"/>
    <property type="match status" value="1"/>
</dbReference>
<dbReference type="PANTHER" id="PTHR43134">
    <property type="entry name" value="SIGNAL RECOGNITION PARTICLE RECEPTOR SUBUNIT ALPHA"/>
    <property type="match status" value="1"/>
</dbReference>
<evidence type="ECO:0000256" key="1">
    <source>
        <dbReference type="ARBA" id="ARBA00022475"/>
    </source>
</evidence>
<dbReference type="GO" id="GO:0005737">
    <property type="term" value="C:cytoplasm"/>
    <property type="evidence" value="ECO:0007669"/>
    <property type="project" value="UniProtKB-SubCell"/>
</dbReference>
<reference evidence="11 12" key="1">
    <citation type="submission" date="2016-11" db="EMBL/GenBank/DDBJ databases">
        <authorList>
            <person name="Jaros S."/>
            <person name="Januszkiewicz K."/>
            <person name="Wedrychowicz H."/>
        </authorList>
    </citation>
    <scope>NUCLEOTIDE SEQUENCE [LARGE SCALE GENOMIC DNA]</scope>
    <source>
        <strain evidence="11 12">DSM 3090</strain>
    </source>
</reference>
<dbReference type="RefSeq" id="WP_072901080.1">
    <property type="nucleotide sequence ID" value="NZ_FRAD01000003.1"/>
</dbReference>
<dbReference type="Proteomes" id="UP000183952">
    <property type="component" value="Unassembled WGS sequence"/>
</dbReference>
<comment type="catalytic activity">
    <reaction evidence="8 9">
        <text>GTP + H2O = GDP + phosphate + H(+)</text>
        <dbReference type="Rhea" id="RHEA:19669"/>
        <dbReference type="ChEBI" id="CHEBI:15377"/>
        <dbReference type="ChEBI" id="CHEBI:15378"/>
        <dbReference type="ChEBI" id="CHEBI:37565"/>
        <dbReference type="ChEBI" id="CHEBI:43474"/>
        <dbReference type="ChEBI" id="CHEBI:58189"/>
        <dbReference type="EC" id="3.6.5.4"/>
    </reaction>
</comment>
<feature type="binding site" evidence="9">
    <location>
        <begin position="189"/>
        <end position="193"/>
    </location>
    <ligand>
        <name>GTP</name>
        <dbReference type="ChEBI" id="CHEBI:37565"/>
    </ligand>
</feature>
<dbReference type="HAMAP" id="MF_00920">
    <property type="entry name" value="FtsY"/>
    <property type="match status" value="1"/>
</dbReference>
<dbReference type="InterPro" id="IPR042101">
    <property type="entry name" value="SRP54_N_sf"/>
</dbReference>
<protein>
    <recommendedName>
        <fullName evidence="9">Signal recognition particle receptor FtsY</fullName>
        <shortName evidence="9">SRP receptor</shortName>
        <ecNumber evidence="9">3.6.5.4</ecNumber>
    </recommendedName>
</protein>
<comment type="function">
    <text evidence="9">Involved in targeting and insertion of nascent membrane proteins into the cytoplasmic membrane. Acts as a receptor for the complex formed by the signal recognition particle (SRP) and the ribosome-nascent chain (RNC).</text>
</comment>
<dbReference type="GO" id="GO:0005047">
    <property type="term" value="F:signal recognition particle binding"/>
    <property type="evidence" value="ECO:0007669"/>
    <property type="project" value="TreeGrafter"/>
</dbReference>
<dbReference type="FunFam" id="1.20.120.140:FF:000008">
    <property type="entry name" value="Signal recognition particle receptor FtsY"/>
    <property type="match status" value="1"/>
</dbReference>
<keyword evidence="4 9" id="KW-0378">Hydrolase</keyword>
<dbReference type="PANTHER" id="PTHR43134:SF1">
    <property type="entry name" value="SIGNAL RECOGNITION PARTICLE RECEPTOR SUBUNIT ALPHA"/>
    <property type="match status" value="1"/>
</dbReference>
<dbReference type="AlphaFoldDB" id="A0A1M6J8F5"/>
<dbReference type="GO" id="GO:0005525">
    <property type="term" value="F:GTP binding"/>
    <property type="evidence" value="ECO:0007669"/>
    <property type="project" value="UniProtKB-UniRule"/>
</dbReference>
<organism evidence="11 12">
    <name type="scientific">Hathewaya proteolytica DSM 3090</name>
    <dbReference type="NCBI Taxonomy" id="1121331"/>
    <lineage>
        <taxon>Bacteria</taxon>
        <taxon>Bacillati</taxon>
        <taxon>Bacillota</taxon>
        <taxon>Clostridia</taxon>
        <taxon>Eubacteriales</taxon>
        <taxon>Clostridiaceae</taxon>
        <taxon>Hathewaya</taxon>
    </lineage>
</organism>
<dbReference type="SUPFAM" id="SSF47364">
    <property type="entry name" value="Domain of the SRP/SRP receptor G-proteins"/>
    <property type="match status" value="1"/>
</dbReference>
<feature type="binding site" evidence="9">
    <location>
        <begin position="107"/>
        <end position="114"/>
    </location>
    <ligand>
        <name>GTP</name>
        <dbReference type="ChEBI" id="CHEBI:37565"/>
    </ligand>
</feature>
<feature type="binding site" evidence="9">
    <location>
        <begin position="253"/>
        <end position="256"/>
    </location>
    <ligand>
        <name>GTP</name>
        <dbReference type="ChEBI" id="CHEBI:37565"/>
    </ligand>
</feature>
<dbReference type="STRING" id="1121331.SAMN02745248_00084"/>
<keyword evidence="1 9" id="KW-1003">Cell membrane</keyword>
<gene>
    <name evidence="9" type="primary">ftsY</name>
    <name evidence="11" type="ORF">SAMN02745248_00084</name>
</gene>
<dbReference type="GO" id="GO:0003924">
    <property type="term" value="F:GTPase activity"/>
    <property type="evidence" value="ECO:0007669"/>
    <property type="project" value="UniProtKB-UniRule"/>
</dbReference>
<sequence>MFGGLFDKLKEGLTKTRENLSSKVADILKSTVKIDEDMYEELEEALITSDIGVETTLSIIESLKARIKEEKIKEPSGVMPCLKNVIKDMMKYEEGEEVFPKVILIIGVNGVGKTTSIGKIAHKYKKEKKKVLLVAADTFRAAAIDQLQIWSDRVNVDMVKHQEGSDPGAVVFDGIQAAKARNADVVICDTAGRLHNKKNLMDELSKINRIISREASDMKIETLLVLDSTTGQNAVEQARQFKEVCNIDGIILTKLDGTAKGGIVVSIREHLKIPVKYIGVGEGMEDLQAFDYESFVEALF</sequence>
<evidence type="ECO:0000256" key="2">
    <source>
        <dbReference type="ARBA" id="ARBA00022490"/>
    </source>
</evidence>
<dbReference type="Gene3D" id="3.40.50.300">
    <property type="entry name" value="P-loop containing nucleotide triphosphate hydrolases"/>
    <property type="match status" value="1"/>
</dbReference>
<evidence type="ECO:0000313" key="11">
    <source>
        <dbReference type="EMBL" id="SHJ42940.1"/>
    </source>
</evidence>
<accession>A0A1M6J8F5</accession>
<keyword evidence="12" id="KW-1185">Reference proteome</keyword>
<dbReference type="EC" id="3.6.5.4" evidence="9"/>
<evidence type="ECO:0000256" key="8">
    <source>
        <dbReference type="ARBA" id="ARBA00048027"/>
    </source>
</evidence>
<dbReference type="GO" id="GO:0005886">
    <property type="term" value="C:plasma membrane"/>
    <property type="evidence" value="ECO:0007669"/>
    <property type="project" value="UniProtKB-SubCell"/>
</dbReference>
<keyword evidence="6 9" id="KW-0472">Membrane</keyword>
<dbReference type="SUPFAM" id="SSF52540">
    <property type="entry name" value="P-loop containing nucleoside triphosphate hydrolases"/>
    <property type="match status" value="1"/>
</dbReference>
<dbReference type="InterPro" id="IPR027417">
    <property type="entry name" value="P-loop_NTPase"/>
</dbReference>
<dbReference type="Gene3D" id="1.20.120.140">
    <property type="entry name" value="Signal recognition particle SRP54, nucleotide-binding domain"/>
    <property type="match status" value="1"/>
</dbReference>
<dbReference type="OrthoDB" id="9804720at2"/>
<comment type="subunit">
    <text evidence="9">Part of the signal recognition particle protein translocation system, which is composed of SRP and FtsY.</text>
</comment>
<evidence type="ECO:0000313" key="12">
    <source>
        <dbReference type="Proteomes" id="UP000183952"/>
    </source>
</evidence>
<dbReference type="InterPro" id="IPR004390">
    <property type="entry name" value="SR_rcpt_FtsY"/>
</dbReference>
<dbReference type="InterPro" id="IPR013822">
    <property type="entry name" value="Signal_recog_particl_SRP54_hlx"/>
</dbReference>
<dbReference type="InterPro" id="IPR000897">
    <property type="entry name" value="SRP54_GTPase_dom"/>
</dbReference>
<comment type="subcellular location">
    <subcellularLocation>
        <location evidence="9">Cell membrane</location>
        <topology evidence="9">Peripheral membrane protein</topology>
        <orientation evidence="9">Cytoplasmic side</orientation>
    </subcellularLocation>
    <subcellularLocation>
        <location evidence="9">Cytoplasm</location>
    </subcellularLocation>
</comment>
<proteinExistence type="inferred from homology"/>
<evidence type="ECO:0000256" key="7">
    <source>
        <dbReference type="ARBA" id="ARBA00023170"/>
    </source>
</evidence>
<dbReference type="PROSITE" id="PS00300">
    <property type="entry name" value="SRP54"/>
    <property type="match status" value="1"/>
</dbReference>
<dbReference type="NCBIfam" id="TIGR00064">
    <property type="entry name" value="ftsY"/>
    <property type="match status" value="1"/>
</dbReference>